<evidence type="ECO:0000256" key="2">
    <source>
        <dbReference type="SAM" id="Coils"/>
    </source>
</evidence>
<dbReference type="SUPFAM" id="SSF103088">
    <property type="entry name" value="OmpA-like"/>
    <property type="match status" value="1"/>
</dbReference>
<sequence>MKKVILGSILAILFVFHFNYGVSQSIKTKKDTVVNVSNDKYKIVTNRFFENWFIGVGAGAQFVFGDHDKQMKFQDRLTPAFNAYFGKWFTPGVAIRGGYTGYKLKGLTHNRWSSAKTHSTGEIYEDVASADLGLLEIQRFDYNHLHADVLFNISNLIGGYNQSRFYNVSPYFGFGWAWVSASPESSEPSINIGINNSFRINNSFNIIADFRGALMKDDFEGELGGRKEDGIISGTVGIAYNIGKRNWDRESIVEITTYEEAELNALRDRVNKLANDNDALKRQLAESNSKSITDVKIDKNVLVAPILITFPINKSTVSNEARVNLGYFAKVIKEGATNVIYNISGYADKGTGTPASNNRLSRERAEAIFNVLVRDFGVPSSRLTISNYGGVENMYYDDPRLSRAVIVLGN</sequence>
<dbReference type="RefSeq" id="WP_225551466.1">
    <property type="nucleotide sequence ID" value="NZ_JADEYP010000003.1"/>
</dbReference>
<dbReference type="InterPro" id="IPR050330">
    <property type="entry name" value="Bact_OuterMem_StrucFunc"/>
</dbReference>
<reference evidence="4" key="1">
    <citation type="submission" date="2020-10" db="EMBL/GenBank/DDBJ databases">
        <authorList>
            <person name="Lu T."/>
            <person name="Wang Q."/>
            <person name="Han X."/>
        </authorList>
    </citation>
    <scope>NUCLEOTIDE SEQUENCE</scope>
    <source>
        <strain evidence="4">WQ 366</strain>
    </source>
</reference>
<dbReference type="InterPro" id="IPR036737">
    <property type="entry name" value="OmpA-like_sf"/>
</dbReference>
<dbReference type="PROSITE" id="PS51123">
    <property type="entry name" value="OMPA_2"/>
    <property type="match status" value="1"/>
</dbReference>
<dbReference type="Gene3D" id="3.30.1330.60">
    <property type="entry name" value="OmpA-like domain"/>
    <property type="match status" value="1"/>
</dbReference>
<dbReference type="Pfam" id="PF00691">
    <property type="entry name" value="OmpA"/>
    <property type="match status" value="1"/>
</dbReference>
<organism evidence="4 5">
    <name type="scientific">Sphingobacterium bovistauri</name>
    <dbReference type="NCBI Taxonomy" id="2781959"/>
    <lineage>
        <taxon>Bacteria</taxon>
        <taxon>Pseudomonadati</taxon>
        <taxon>Bacteroidota</taxon>
        <taxon>Sphingobacteriia</taxon>
        <taxon>Sphingobacteriales</taxon>
        <taxon>Sphingobacteriaceae</taxon>
        <taxon>Sphingobacterium</taxon>
    </lineage>
</organism>
<proteinExistence type="predicted"/>
<feature type="coiled-coil region" evidence="2">
    <location>
        <begin position="263"/>
        <end position="290"/>
    </location>
</feature>
<keyword evidence="1" id="KW-0472">Membrane</keyword>
<gene>
    <name evidence="4" type="ORF">IPZ78_03070</name>
</gene>
<evidence type="ECO:0000256" key="1">
    <source>
        <dbReference type="PROSITE-ProRule" id="PRU00473"/>
    </source>
</evidence>
<evidence type="ECO:0000313" key="4">
    <source>
        <dbReference type="EMBL" id="MCA5004134.1"/>
    </source>
</evidence>
<keyword evidence="2" id="KW-0175">Coiled coil</keyword>
<dbReference type="EMBL" id="JADEYP010000003">
    <property type="protein sequence ID" value="MCA5004134.1"/>
    <property type="molecule type" value="Genomic_DNA"/>
</dbReference>
<evidence type="ECO:0000313" key="5">
    <source>
        <dbReference type="Proteomes" id="UP001165302"/>
    </source>
</evidence>
<dbReference type="InterPro" id="IPR006665">
    <property type="entry name" value="OmpA-like"/>
</dbReference>
<name>A0ABS7Z594_9SPHI</name>
<dbReference type="PANTHER" id="PTHR30329">
    <property type="entry name" value="STATOR ELEMENT OF FLAGELLAR MOTOR COMPLEX"/>
    <property type="match status" value="1"/>
</dbReference>
<dbReference type="PANTHER" id="PTHR30329:SF21">
    <property type="entry name" value="LIPOPROTEIN YIAD-RELATED"/>
    <property type="match status" value="1"/>
</dbReference>
<evidence type="ECO:0000259" key="3">
    <source>
        <dbReference type="PROSITE" id="PS51123"/>
    </source>
</evidence>
<comment type="caution">
    <text evidence="4">The sequence shown here is derived from an EMBL/GenBank/DDBJ whole genome shotgun (WGS) entry which is preliminary data.</text>
</comment>
<protein>
    <submittedName>
        <fullName evidence="4">OmpA family protein</fullName>
    </submittedName>
</protein>
<dbReference type="Proteomes" id="UP001165302">
    <property type="component" value="Unassembled WGS sequence"/>
</dbReference>
<accession>A0ABS7Z594</accession>
<feature type="domain" description="OmpA-like" evidence="3">
    <location>
        <begin position="297"/>
        <end position="410"/>
    </location>
</feature>
<keyword evidence="5" id="KW-1185">Reference proteome</keyword>